<dbReference type="AlphaFoldDB" id="A0A0N5AIU2"/>
<keyword evidence="1" id="KW-0732">Signal</keyword>
<evidence type="ECO:0000256" key="1">
    <source>
        <dbReference type="SAM" id="SignalP"/>
    </source>
</evidence>
<dbReference type="WBParaSite" id="SMUV_0000435201-mRNA-1">
    <property type="protein sequence ID" value="SMUV_0000435201-mRNA-1"/>
    <property type="gene ID" value="SMUV_0000435201"/>
</dbReference>
<protein>
    <submittedName>
        <fullName evidence="3">Secreted protein</fullName>
    </submittedName>
</protein>
<dbReference type="Proteomes" id="UP000046393">
    <property type="component" value="Unplaced"/>
</dbReference>
<sequence>MNYSFLRFGCFLLQRLPLAVATQMPVLDPDYSAETGILLEVPYLSGFDVLARKNSSSNAAYSESTADPS</sequence>
<proteinExistence type="predicted"/>
<evidence type="ECO:0000313" key="2">
    <source>
        <dbReference type="Proteomes" id="UP000046393"/>
    </source>
</evidence>
<accession>A0A0N5AIU2</accession>
<feature type="signal peptide" evidence="1">
    <location>
        <begin position="1"/>
        <end position="21"/>
    </location>
</feature>
<feature type="chain" id="PRO_5005893110" evidence="1">
    <location>
        <begin position="22"/>
        <end position="69"/>
    </location>
</feature>
<name>A0A0N5AIU2_9BILA</name>
<keyword evidence="2" id="KW-1185">Reference proteome</keyword>
<organism evidence="2 3">
    <name type="scientific">Syphacia muris</name>
    <dbReference type="NCBI Taxonomy" id="451379"/>
    <lineage>
        <taxon>Eukaryota</taxon>
        <taxon>Metazoa</taxon>
        <taxon>Ecdysozoa</taxon>
        <taxon>Nematoda</taxon>
        <taxon>Chromadorea</taxon>
        <taxon>Rhabditida</taxon>
        <taxon>Spirurina</taxon>
        <taxon>Oxyuridomorpha</taxon>
        <taxon>Oxyuroidea</taxon>
        <taxon>Oxyuridae</taxon>
        <taxon>Syphacia</taxon>
    </lineage>
</organism>
<reference evidence="3" key="1">
    <citation type="submission" date="2017-02" db="UniProtKB">
        <authorList>
            <consortium name="WormBaseParasite"/>
        </authorList>
    </citation>
    <scope>IDENTIFICATION</scope>
</reference>
<evidence type="ECO:0000313" key="3">
    <source>
        <dbReference type="WBParaSite" id="SMUV_0000435201-mRNA-1"/>
    </source>
</evidence>